<evidence type="ECO:0000313" key="11">
    <source>
        <dbReference type="EMBL" id="KAK7807909.1"/>
    </source>
</evidence>
<dbReference type="AlphaFoldDB" id="A0AAW0I0T9"/>
<feature type="transmembrane region" description="Helical" evidence="9">
    <location>
        <begin position="193"/>
        <end position="216"/>
    </location>
</feature>
<feature type="transmembrane region" description="Helical" evidence="9">
    <location>
        <begin position="70"/>
        <end position="89"/>
    </location>
</feature>
<keyword evidence="4" id="KW-0444">Lipid biosynthesis</keyword>
<keyword evidence="4" id="KW-0443">Lipid metabolism</keyword>
<feature type="transmembrane region" description="Helical" evidence="9">
    <location>
        <begin position="40"/>
        <end position="58"/>
    </location>
</feature>
<comment type="pathway">
    <text evidence="3">Sphingolipid metabolism.</text>
</comment>
<dbReference type="GO" id="GO:0046513">
    <property type="term" value="P:ceramide biosynthetic process"/>
    <property type="evidence" value="ECO:0007669"/>
    <property type="project" value="InterPro"/>
</dbReference>
<dbReference type="EMBL" id="JBBHLL010000256">
    <property type="protein sequence ID" value="KAK7807909.1"/>
    <property type="molecule type" value="Genomic_DNA"/>
</dbReference>
<feature type="domain" description="TLC" evidence="10">
    <location>
        <begin position="55"/>
        <end position="226"/>
    </location>
</feature>
<evidence type="ECO:0000313" key="12">
    <source>
        <dbReference type="Proteomes" id="UP001488838"/>
    </source>
</evidence>
<dbReference type="Proteomes" id="UP001488838">
    <property type="component" value="Unassembled WGS sequence"/>
</dbReference>
<dbReference type="GO" id="GO:0050291">
    <property type="term" value="F:sphingosine N-acyltransferase activity"/>
    <property type="evidence" value="ECO:0007669"/>
    <property type="project" value="InterPro"/>
</dbReference>
<feature type="transmembrane region" description="Helical" evidence="9">
    <location>
        <begin position="139"/>
        <end position="158"/>
    </location>
</feature>
<keyword evidence="5 9" id="KW-0812">Transmembrane</keyword>
<keyword evidence="6 9" id="KW-1133">Transmembrane helix</keyword>
<sequence length="226" mass="27331">MTMFQTFKDWFWLEKFWLPPTIKWSDLEDHDGLVFVKASHLYMTIPYALLLMIVRYFFEKLVKGLPLSRGTELFTLLLVFSLWLLKPWAYDLWEVWRDYPKQPLLPSQYWYYILEMSFYWSLVFSLGTDIKRKDFLAHVIHHLAAISLMSFSWCANYIRSGTLVMLVHDVSDIWLESAKMFSYAGWKQTCNTLFLIFSIVFFISRFIIFPFCCDLFKLCRLYWLKE</sequence>
<evidence type="ECO:0000256" key="7">
    <source>
        <dbReference type="ARBA" id="ARBA00023136"/>
    </source>
</evidence>
<comment type="pathway">
    <text evidence="2">Lipid metabolism; sphingolipid metabolism.</text>
</comment>
<organism evidence="11 12">
    <name type="scientific">Myodes glareolus</name>
    <name type="common">Bank vole</name>
    <name type="synonym">Clethrionomys glareolus</name>
    <dbReference type="NCBI Taxonomy" id="447135"/>
    <lineage>
        <taxon>Eukaryota</taxon>
        <taxon>Metazoa</taxon>
        <taxon>Chordata</taxon>
        <taxon>Craniata</taxon>
        <taxon>Vertebrata</taxon>
        <taxon>Euteleostomi</taxon>
        <taxon>Mammalia</taxon>
        <taxon>Eutheria</taxon>
        <taxon>Euarchontoglires</taxon>
        <taxon>Glires</taxon>
        <taxon>Rodentia</taxon>
        <taxon>Myomorpha</taxon>
        <taxon>Muroidea</taxon>
        <taxon>Cricetidae</taxon>
        <taxon>Arvicolinae</taxon>
        <taxon>Myodes</taxon>
    </lineage>
</organism>
<accession>A0AAW0I0T9</accession>
<feature type="transmembrane region" description="Helical" evidence="9">
    <location>
        <begin position="109"/>
        <end position="127"/>
    </location>
</feature>
<keyword evidence="7 9" id="KW-0472">Membrane</keyword>
<comment type="catalytic activity">
    <reaction evidence="8">
        <text>sphinganine + octadecanoyl-CoA = N-(octadecanoyl)-sphinganine + CoA + H(+)</text>
        <dbReference type="Rhea" id="RHEA:36547"/>
        <dbReference type="ChEBI" id="CHEBI:15378"/>
        <dbReference type="ChEBI" id="CHEBI:57287"/>
        <dbReference type="ChEBI" id="CHEBI:57394"/>
        <dbReference type="ChEBI" id="CHEBI:57817"/>
        <dbReference type="ChEBI" id="CHEBI:67033"/>
    </reaction>
    <physiologicalReaction direction="left-to-right" evidence="8">
        <dbReference type="Rhea" id="RHEA:36548"/>
    </physiologicalReaction>
</comment>
<evidence type="ECO:0000256" key="1">
    <source>
        <dbReference type="ARBA" id="ARBA00004141"/>
    </source>
</evidence>
<dbReference type="PANTHER" id="PTHR12560">
    <property type="entry name" value="LONGEVITY ASSURANCE FACTOR 1 LAG1"/>
    <property type="match status" value="1"/>
</dbReference>
<evidence type="ECO:0000256" key="3">
    <source>
        <dbReference type="ARBA" id="ARBA00004991"/>
    </source>
</evidence>
<dbReference type="Pfam" id="PF03798">
    <property type="entry name" value="TRAM_LAG1_CLN8"/>
    <property type="match status" value="1"/>
</dbReference>
<dbReference type="PANTHER" id="PTHR12560:SF18">
    <property type="entry name" value="CERAMIDE SYNTHASE 3"/>
    <property type="match status" value="1"/>
</dbReference>
<comment type="caution">
    <text evidence="11">The sequence shown here is derived from an EMBL/GenBank/DDBJ whole genome shotgun (WGS) entry which is preliminary data.</text>
</comment>
<dbReference type="PIRSF" id="PIRSF005225">
    <property type="entry name" value="LAG1_LAC1"/>
    <property type="match status" value="1"/>
</dbReference>
<dbReference type="SMART" id="SM00724">
    <property type="entry name" value="TLC"/>
    <property type="match status" value="1"/>
</dbReference>
<evidence type="ECO:0000256" key="6">
    <source>
        <dbReference type="ARBA" id="ARBA00022989"/>
    </source>
</evidence>
<evidence type="ECO:0000259" key="10">
    <source>
        <dbReference type="SMART" id="SM00724"/>
    </source>
</evidence>
<dbReference type="InterPro" id="IPR016439">
    <property type="entry name" value="Lag1/Lac1-like"/>
</dbReference>
<evidence type="ECO:0000256" key="4">
    <source>
        <dbReference type="ARBA" id="ARBA00022516"/>
    </source>
</evidence>
<evidence type="ECO:0000256" key="5">
    <source>
        <dbReference type="ARBA" id="ARBA00022692"/>
    </source>
</evidence>
<reference evidence="11 12" key="1">
    <citation type="journal article" date="2023" name="bioRxiv">
        <title>Conserved and derived expression patterns and positive selection on dental genes reveal complex evolutionary context of ever-growing rodent molars.</title>
        <authorList>
            <person name="Calamari Z.T."/>
            <person name="Song A."/>
            <person name="Cohen E."/>
            <person name="Akter M."/>
            <person name="Roy R.D."/>
            <person name="Hallikas O."/>
            <person name="Christensen M.M."/>
            <person name="Li P."/>
            <person name="Marangoni P."/>
            <person name="Jernvall J."/>
            <person name="Klein O.D."/>
        </authorList>
    </citation>
    <scope>NUCLEOTIDE SEQUENCE [LARGE SCALE GENOMIC DNA]</scope>
    <source>
        <strain evidence="11">V071</strain>
    </source>
</reference>
<keyword evidence="12" id="KW-1185">Reference proteome</keyword>
<evidence type="ECO:0000256" key="8">
    <source>
        <dbReference type="ARBA" id="ARBA00049036"/>
    </source>
</evidence>
<evidence type="ECO:0000256" key="9">
    <source>
        <dbReference type="SAM" id="Phobius"/>
    </source>
</evidence>
<evidence type="ECO:0000256" key="2">
    <source>
        <dbReference type="ARBA" id="ARBA00004760"/>
    </source>
</evidence>
<name>A0AAW0I0T9_MYOGA</name>
<gene>
    <name evidence="11" type="ORF">U0070_023941</name>
</gene>
<dbReference type="GO" id="GO:0016020">
    <property type="term" value="C:membrane"/>
    <property type="evidence" value="ECO:0007669"/>
    <property type="project" value="UniProtKB-SubCell"/>
</dbReference>
<comment type="subcellular location">
    <subcellularLocation>
        <location evidence="1">Membrane</location>
        <topology evidence="1">Multi-pass membrane protein</topology>
    </subcellularLocation>
</comment>
<proteinExistence type="predicted"/>
<protein>
    <recommendedName>
        <fullName evidence="10">TLC domain-containing protein</fullName>
    </recommendedName>
</protein>
<dbReference type="InterPro" id="IPR006634">
    <property type="entry name" value="TLC-dom"/>
</dbReference>